<sequence>MDTSSSDAGNRPLLLVSTFATLSLLYFVGWILHRLFFHPLHHIPGPWINAVSRIPYARHLIAGTTVDNVKFLHDKYGEVVRLSPNEVSFTSGDSAWQDIYGFRTGKLTGHENMRKDPAWYAPPPTSTHIIVANDEDHSRFRKVLSHAFSEKALAQQEALLQSYVDLLIGRLKEVISKDSGPQDMVKWYNWTTFVY</sequence>
<gene>
    <name evidence="1" type="ORF">LTR37_009718</name>
</gene>
<accession>A0ACC3N704</accession>
<proteinExistence type="predicted"/>
<comment type="caution">
    <text evidence="1">The sequence shown here is derived from an EMBL/GenBank/DDBJ whole genome shotgun (WGS) entry which is preliminary data.</text>
</comment>
<evidence type="ECO:0000313" key="1">
    <source>
        <dbReference type="EMBL" id="KAK3711338.1"/>
    </source>
</evidence>
<keyword evidence="2" id="KW-1185">Reference proteome</keyword>
<name>A0ACC3N704_9PEZI</name>
<evidence type="ECO:0000313" key="2">
    <source>
        <dbReference type="Proteomes" id="UP001281147"/>
    </source>
</evidence>
<dbReference type="Proteomes" id="UP001281147">
    <property type="component" value="Unassembled WGS sequence"/>
</dbReference>
<organism evidence="1 2">
    <name type="scientific">Vermiconidia calcicola</name>
    <dbReference type="NCBI Taxonomy" id="1690605"/>
    <lineage>
        <taxon>Eukaryota</taxon>
        <taxon>Fungi</taxon>
        <taxon>Dikarya</taxon>
        <taxon>Ascomycota</taxon>
        <taxon>Pezizomycotina</taxon>
        <taxon>Dothideomycetes</taxon>
        <taxon>Dothideomycetidae</taxon>
        <taxon>Mycosphaerellales</taxon>
        <taxon>Extremaceae</taxon>
        <taxon>Vermiconidia</taxon>
    </lineage>
</organism>
<dbReference type="EMBL" id="JAUTXU010000077">
    <property type="protein sequence ID" value="KAK3711338.1"/>
    <property type="molecule type" value="Genomic_DNA"/>
</dbReference>
<reference evidence="1" key="1">
    <citation type="submission" date="2023-07" db="EMBL/GenBank/DDBJ databases">
        <title>Black Yeasts Isolated from many extreme environments.</title>
        <authorList>
            <person name="Coleine C."/>
            <person name="Stajich J.E."/>
            <person name="Selbmann L."/>
        </authorList>
    </citation>
    <scope>NUCLEOTIDE SEQUENCE</scope>
    <source>
        <strain evidence="1">CCFEE 5714</strain>
    </source>
</reference>
<protein>
    <submittedName>
        <fullName evidence="1">Uncharacterized protein</fullName>
    </submittedName>
</protein>